<dbReference type="InterPro" id="IPR050809">
    <property type="entry name" value="UgpAE/MalFG_permease"/>
</dbReference>
<evidence type="ECO:0000256" key="5">
    <source>
        <dbReference type="ARBA" id="ARBA00022989"/>
    </source>
</evidence>
<evidence type="ECO:0000259" key="8">
    <source>
        <dbReference type="PROSITE" id="PS50928"/>
    </source>
</evidence>
<dbReference type="GO" id="GO:0055085">
    <property type="term" value="P:transmembrane transport"/>
    <property type="evidence" value="ECO:0007669"/>
    <property type="project" value="InterPro"/>
</dbReference>
<evidence type="ECO:0000313" key="9">
    <source>
        <dbReference type="EMBL" id="MQM27362.1"/>
    </source>
</evidence>
<keyword evidence="4 7" id="KW-0812">Transmembrane</keyword>
<dbReference type="SUPFAM" id="SSF161098">
    <property type="entry name" value="MetI-like"/>
    <property type="match status" value="1"/>
</dbReference>
<keyword evidence="10" id="KW-1185">Reference proteome</keyword>
<dbReference type="Gene3D" id="1.10.3720.10">
    <property type="entry name" value="MetI-like"/>
    <property type="match status" value="1"/>
</dbReference>
<dbReference type="PANTHER" id="PTHR43227">
    <property type="entry name" value="BLL4140 PROTEIN"/>
    <property type="match status" value="1"/>
</dbReference>
<evidence type="ECO:0000256" key="4">
    <source>
        <dbReference type="ARBA" id="ARBA00022692"/>
    </source>
</evidence>
<keyword evidence="3" id="KW-1003">Cell membrane</keyword>
<dbReference type="EMBL" id="WIAO01000023">
    <property type="protein sequence ID" value="MQM27362.1"/>
    <property type="molecule type" value="Genomic_DNA"/>
</dbReference>
<protein>
    <submittedName>
        <fullName evidence="9">ABC transporter permease subunit</fullName>
    </submittedName>
</protein>
<organism evidence="9 10">
    <name type="scientific">Glycomyces albidus</name>
    <dbReference type="NCBI Taxonomy" id="2656774"/>
    <lineage>
        <taxon>Bacteria</taxon>
        <taxon>Bacillati</taxon>
        <taxon>Actinomycetota</taxon>
        <taxon>Actinomycetes</taxon>
        <taxon>Glycomycetales</taxon>
        <taxon>Glycomycetaceae</taxon>
        <taxon>Glycomyces</taxon>
    </lineage>
</organism>
<keyword evidence="6 7" id="KW-0472">Membrane</keyword>
<feature type="transmembrane region" description="Helical" evidence="7">
    <location>
        <begin position="163"/>
        <end position="184"/>
    </location>
</feature>
<feature type="transmembrane region" description="Helical" evidence="7">
    <location>
        <begin position="98"/>
        <end position="117"/>
    </location>
</feature>
<keyword evidence="2 7" id="KW-0813">Transport</keyword>
<dbReference type="Proteomes" id="UP000477750">
    <property type="component" value="Unassembled WGS sequence"/>
</dbReference>
<proteinExistence type="inferred from homology"/>
<dbReference type="Pfam" id="PF00528">
    <property type="entry name" value="BPD_transp_1"/>
    <property type="match status" value="1"/>
</dbReference>
<evidence type="ECO:0000256" key="1">
    <source>
        <dbReference type="ARBA" id="ARBA00004651"/>
    </source>
</evidence>
<dbReference type="PANTHER" id="PTHR43227:SF11">
    <property type="entry name" value="BLL4140 PROTEIN"/>
    <property type="match status" value="1"/>
</dbReference>
<keyword evidence="5 7" id="KW-1133">Transmembrane helix</keyword>
<evidence type="ECO:0000256" key="3">
    <source>
        <dbReference type="ARBA" id="ARBA00022475"/>
    </source>
</evidence>
<feature type="transmembrane region" description="Helical" evidence="7">
    <location>
        <begin position="352"/>
        <end position="373"/>
    </location>
</feature>
<name>A0A6L5GCF4_9ACTN</name>
<comment type="subcellular location">
    <subcellularLocation>
        <location evidence="1 7">Cell membrane</location>
        <topology evidence="1 7">Multi-pass membrane protein</topology>
    </subcellularLocation>
</comment>
<dbReference type="InterPro" id="IPR035906">
    <property type="entry name" value="MetI-like_sf"/>
</dbReference>
<dbReference type="GO" id="GO:0005886">
    <property type="term" value="C:plasma membrane"/>
    <property type="evidence" value="ECO:0007669"/>
    <property type="project" value="UniProtKB-SubCell"/>
</dbReference>
<sequence length="386" mass="43410">MLRIQSIYRKSRICATILAIKIRSFLATSIDEPQYSLYRDTHEAGSRRSERECLQRGVSHCGTRNDGASTVTAAVQTRAATDRVRRRRTRRRNLRRHWQLYVLLILPVAYFVTFQYVPMANNVIAFKDYNVVQGIWGSPWTGFDHFERFFANPVAWDLIRNTLVLSLYGFLAGFPIPIILALALNEVRLKFFKRTVQMVTYAPHFISTVIVVSMLILIFSPRIGFMADVLGFFGMNANLLADPDSFRHVYVWSDVWQTAGYSAIIFMAALAGIDPSLYEAARLDGASRLRKIWHVDLPGIAPTVVVVMILSVGSVMAIGFEKAFLLQNPLNLSTSEIIATYTYKIGLLNADFSLATAVGLFNSVINLILLLAVNTVSKRVTGNGLW</sequence>
<evidence type="ECO:0000256" key="7">
    <source>
        <dbReference type="RuleBase" id="RU363032"/>
    </source>
</evidence>
<feature type="transmembrane region" description="Helical" evidence="7">
    <location>
        <begin position="255"/>
        <end position="278"/>
    </location>
</feature>
<comment type="similarity">
    <text evidence="7">Belongs to the binding-protein-dependent transport system permease family.</text>
</comment>
<dbReference type="InterPro" id="IPR000515">
    <property type="entry name" value="MetI-like"/>
</dbReference>
<reference evidence="9 10" key="1">
    <citation type="submission" date="2019-10" db="EMBL/GenBank/DDBJ databases">
        <title>Glycomyces albidus sp. nov., a novel actinomycete isolated from rhizosphere soil of wheat (Triticum aestivum L.).</title>
        <authorList>
            <person name="Qian L."/>
        </authorList>
    </citation>
    <scope>NUCLEOTIDE SEQUENCE [LARGE SCALE GENOMIC DNA]</scope>
    <source>
        <strain evidence="9 10">NEAU-7082</strain>
    </source>
</reference>
<dbReference type="AlphaFoldDB" id="A0A6L5GCF4"/>
<dbReference type="PROSITE" id="PS50928">
    <property type="entry name" value="ABC_TM1"/>
    <property type="match status" value="1"/>
</dbReference>
<comment type="caution">
    <text evidence="9">The sequence shown here is derived from an EMBL/GenBank/DDBJ whole genome shotgun (WGS) entry which is preliminary data.</text>
</comment>
<accession>A0A6L5GCF4</accession>
<evidence type="ECO:0000256" key="2">
    <source>
        <dbReference type="ARBA" id="ARBA00022448"/>
    </source>
</evidence>
<dbReference type="CDD" id="cd06261">
    <property type="entry name" value="TM_PBP2"/>
    <property type="match status" value="1"/>
</dbReference>
<feature type="transmembrane region" description="Helical" evidence="7">
    <location>
        <begin position="205"/>
        <end position="235"/>
    </location>
</feature>
<gene>
    <name evidence="9" type="ORF">GFD30_17550</name>
</gene>
<feature type="transmembrane region" description="Helical" evidence="7">
    <location>
        <begin position="299"/>
        <end position="320"/>
    </location>
</feature>
<evidence type="ECO:0000256" key="6">
    <source>
        <dbReference type="ARBA" id="ARBA00023136"/>
    </source>
</evidence>
<feature type="domain" description="ABC transmembrane type-1" evidence="8">
    <location>
        <begin position="159"/>
        <end position="373"/>
    </location>
</feature>
<evidence type="ECO:0000313" key="10">
    <source>
        <dbReference type="Proteomes" id="UP000477750"/>
    </source>
</evidence>